<evidence type="ECO:0000256" key="1">
    <source>
        <dbReference type="SAM" id="SignalP"/>
    </source>
</evidence>
<dbReference type="Gene3D" id="2.60.120.430">
    <property type="entry name" value="Galactose-binding lectin"/>
    <property type="match status" value="1"/>
</dbReference>
<reference evidence="2 3" key="1">
    <citation type="submission" date="2015-09" db="EMBL/GenBank/DDBJ databases">
        <authorList>
            <consortium name="Swine Surveillance"/>
        </authorList>
    </citation>
    <scope>NUCLEOTIDE SEQUENCE [LARGE SCALE GENOMIC DNA]</scope>
    <source>
        <strain evidence="2 3">CECT 7648</strain>
    </source>
</reference>
<sequence length="147" mass="15603">MRLIAALCLLAAPAVASEVCHPIVATQGWQTVEFPAGLVQGIRSEGFWTVLDGTLGPAGTNGHTGTLAADLNPDNHPRIDEDAGHGALLVRIPLAQERVMTWKTLTGFVTNAGAFNMNLGALHFRINEADSHLADNAGQINVCFTYD</sequence>
<evidence type="ECO:0000313" key="2">
    <source>
        <dbReference type="EMBL" id="CUH78446.1"/>
    </source>
</evidence>
<dbReference type="STRING" id="441103.TRN7648_01981"/>
<accession>A0A0P1GAB0</accession>
<feature type="chain" id="PRO_5006063217" evidence="1">
    <location>
        <begin position="17"/>
        <end position="147"/>
    </location>
</feature>
<keyword evidence="3" id="KW-1185">Reference proteome</keyword>
<protein>
    <submittedName>
        <fullName evidence="2">Uncharacterized protein</fullName>
    </submittedName>
</protein>
<feature type="signal peptide" evidence="1">
    <location>
        <begin position="1"/>
        <end position="16"/>
    </location>
</feature>
<dbReference type="OrthoDB" id="7677155at2"/>
<name>A0A0P1GAB0_9RHOB</name>
<dbReference type="RefSeq" id="WP_058247487.1">
    <property type="nucleotide sequence ID" value="NZ_CYSE01000003.1"/>
</dbReference>
<keyword evidence="1" id="KW-0732">Signal</keyword>
<organism evidence="2 3">
    <name type="scientific">Tropicibacter naphthalenivorans</name>
    <dbReference type="NCBI Taxonomy" id="441103"/>
    <lineage>
        <taxon>Bacteria</taxon>
        <taxon>Pseudomonadati</taxon>
        <taxon>Pseudomonadota</taxon>
        <taxon>Alphaproteobacteria</taxon>
        <taxon>Rhodobacterales</taxon>
        <taxon>Roseobacteraceae</taxon>
        <taxon>Tropicibacter</taxon>
    </lineage>
</organism>
<gene>
    <name evidence="2" type="ORF">TRN7648_01981</name>
</gene>
<dbReference type="EMBL" id="CYSE01000003">
    <property type="protein sequence ID" value="CUH78446.1"/>
    <property type="molecule type" value="Genomic_DNA"/>
</dbReference>
<proteinExistence type="predicted"/>
<dbReference type="AlphaFoldDB" id="A0A0P1GAB0"/>
<dbReference type="Proteomes" id="UP000054935">
    <property type="component" value="Unassembled WGS sequence"/>
</dbReference>
<evidence type="ECO:0000313" key="3">
    <source>
        <dbReference type="Proteomes" id="UP000054935"/>
    </source>
</evidence>